<dbReference type="EMBL" id="CADIKI010000031">
    <property type="protein sequence ID" value="CAB3809798.1"/>
    <property type="molecule type" value="Genomic_DNA"/>
</dbReference>
<dbReference type="PROSITE" id="PS51318">
    <property type="entry name" value="TAT"/>
    <property type="match status" value="1"/>
</dbReference>
<evidence type="ECO:0000313" key="3">
    <source>
        <dbReference type="Proteomes" id="UP000494252"/>
    </source>
</evidence>
<protein>
    <submittedName>
        <fullName evidence="2">Multidrug resistance protein MdtA</fullName>
    </submittedName>
</protein>
<dbReference type="PANTHER" id="PTHR30469">
    <property type="entry name" value="MULTIDRUG RESISTANCE PROTEIN MDTA"/>
    <property type="match status" value="1"/>
</dbReference>
<dbReference type="InterPro" id="IPR006143">
    <property type="entry name" value="RND_pump_MFP"/>
</dbReference>
<sequence>MSQSFTTRIAVFRRRAATRRRLVTTAIVLALLAALGAGVALMRSRPADVTPAPAASALTVALLKPQHERWSKSIDVSGAIAPWQEATIRSLVTGARLSEVRVDVGDAVRRGEVLARYDTALLQAEAAQMAAALAQAEASAQQARTNEARALQMKDSGGISRQDLLQYRTTAAVTKAQVDVARAQLQARRLDLRNASVLAPDDGTISARAATLGSVTPVGQELFRLIRQDRLQWQAEVTAADVAAVKPDQHVLLALPDGSHARGMVRRIAPSLDPQSRVAIVYADLEPGSHARAGMYAGGRIVLGDSDALVVPASALAMLDGRSHVAVVAERGGVGRVTLREVQTGRRESSSVEIVSGVADTEHVAREGAALLNEGDFVTLAPGVVSMTGGALQ</sequence>
<dbReference type="NCBIfam" id="TIGR01730">
    <property type="entry name" value="RND_mfp"/>
    <property type="match status" value="1"/>
</dbReference>
<keyword evidence="3" id="KW-1185">Reference proteome</keyword>
<gene>
    <name evidence="2" type="primary">mdtA_13</name>
    <name evidence="2" type="ORF">LMG27177_06913</name>
</gene>
<dbReference type="InterPro" id="IPR006311">
    <property type="entry name" value="TAT_signal"/>
</dbReference>
<evidence type="ECO:0000313" key="2">
    <source>
        <dbReference type="EMBL" id="CAB3809798.1"/>
    </source>
</evidence>
<dbReference type="Gene3D" id="2.40.50.100">
    <property type="match status" value="1"/>
</dbReference>
<dbReference type="RefSeq" id="WP_175165931.1">
    <property type="nucleotide sequence ID" value="NZ_CADIKI010000031.1"/>
</dbReference>
<evidence type="ECO:0000256" key="1">
    <source>
        <dbReference type="ARBA" id="ARBA00009477"/>
    </source>
</evidence>
<organism evidence="2 3">
    <name type="scientific">Paraburkholderia fynbosensis</name>
    <dbReference type="NCBI Taxonomy" id="1200993"/>
    <lineage>
        <taxon>Bacteria</taxon>
        <taxon>Pseudomonadati</taxon>
        <taxon>Pseudomonadota</taxon>
        <taxon>Betaproteobacteria</taxon>
        <taxon>Burkholderiales</taxon>
        <taxon>Burkholderiaceae</taxon>
        <taxon>Paraburkholderia</taxon>
    </lineage>
</organism>
<accession>A0A6J5H0W2</accession>
<dbReference type="Gene3D" id="1.10.287.470">
    <property type="entry name" value="Helix hairpin bin"/>
    <property type="match status" value="1"/>
</dbReference>
<proteinExistence type="inferred from homology"/>
<name>A0A6J5H0W2_9BURK</name>
<dbReference type="GO" id="GO:1990281">
    <property type="term" value="C:efflux pump complex"/>
    <property type="evidence" value="ECO:0007669"/>
    <property type="project" value="TreeGrafter"/>
</dbReference>
<dbReference type="SUPFAM" id="SSF111369">
    <property type="entry name" value="HlyD-like secretion proteins"/>
    <property type="match status" value="1"/>
</dbReference>
<reference evidence="2 3" key="1">
    <citation type="submission" date="2020-04" db="EMBL/GenBank/DDBJ databases">
        <authorList>
            <person name="De Canck E."/>
        </authorList>
    </citation>
    <scope>NUCLEOTIDE SEQUENCE [LARGE SCALE GENOMIC DNA]</scope>
    <source>
        <strain evidence="2 3">LMG 27177</strain>
    </source>
</reference>
<dbReference type="PANTHER" id="PTHR30469:SF15">
    <property type="entry name" value="HLYD FAMILY OF SECRETION PROTEINS"/>
    <property type="match status" value="1"/>
</dbReference>
<dbReference type="Gene3D" id="2.40.30.170">
    <property type="match status" value="1"/>
</dbReference>
<dbReference type="AlphaFoldDB" id="A0A6J5H0W2"/>
<comment type="similarity">
    <text evidence="1">Belongs to the membrane fusion protein (MFP) (TC 8.A.1) family.</text>
</comment>
<dbReference type="Gene3D" id="2.40.420.20">
    <property type="match status" value="1"/>
</dbReference>
<dbReference type="Proteomes" id="UP000494252">
    <property type="component" value="Unassembled WGS sequence"/>
</dbReference>
<dbReference type="GO" id="GO:0015562">
    <property type="term" value="F:efflux transmembrane transporter activity"/>
    <property type="evidence" value="ECO:0007669"/>
    <property type="project" value="TreeGrafter"/>
</dbReference>